<organism evidence="1 2">
    <name type="scientific">Trifolium medium</name>
    <dbReference type="NCBI Taxonomy" id="97028"/>
    <lineage>
        <taxon>Eukaryota</taxon>
        <taxon>Viridiplantae</taxon>
        <taxon>Streptophyta</taxon>
        <taxon>Embryophyta</taxon>
        <taxon>Tracheophyta</taxon>
        <taxon>Spermatophyta</taxon>
        <taxon>Magnoliopsida</taxon>
        <taxon>eudicotyledons</taxon>
        <taxon>Gunneridae</taxon>
        <taxon>Pentapetalae</taxon>
        <taxon>rosids</taxon>
        <taxon>fabids</taxon>
        <taxon>Fabales</taxon>
        <taxon>Fabaceae</taxon>
        <taxon>Papilionoideae</taxon>
        <taxon>50 kb inversion clade</taxon>
        <taxon>NPAAA clade</taxon>
        <taxon>Hologalegina</taxon>
        <taxon>IRL clade</taxon>
        <taxon>Trifolieae</taxon>
        <taxon>Trifolium</taxon>
    </lineage>
</organism>
<proteinExistence type="predicted"/>
<dbReference type="AlphaFoldDB" id="A0A392REP2"/>
<accession>A0A392REP2</accession>
<sequence length="118" mass="13409">MRYHGVNDKVVTIRADNKALKRYSRMVGNDFSSVTLHNTNGETPSASTKNTDFDLRLDEEKKAENPLPLEVRTKFERPKPDGEFITVQLDNNPTKTVKIGVNLPQRIQEALIRCLKAN</sequence>
<protein>
    <submittedName>
        <fullName evidence="1">Uncharacterized protein</fullName>
    </submittedName>
</protein>
<feature type="non-terminal residue" evidence="1">
    <location>
        <position position="118"/>
    </location>
</feature>
<name>A0A392REP2_9FABA</name>
<evidence type="ECO:0000313" key="1">
    <source>
        <dbReference type="EMBL" id="MCI34494.1"/>
    </source>
</evidence>
<dbReference type="Proteomes" id="UP000265520">
    <property type="component" value="Unassembled WGS sequence"/>
</dbReference>
<evidence type="ECO:0000313" key="2">
    <source>
        <dbReference type="Proteomes" id="UP000265520"/>
    </source>
</evidence>
<dbReference type="EMBL" id="LXQA010214198">
    <property type="protein sequence ID" value="MCI34494.1"/>
    <property type="molecule type" value="Genomic_DNA"/>
</dbReference>
<keyword evidence="2" id="KW-1185">Reference proteome</keyword>
<reference evidence="1 2" key="1">
    <citation type="journal article" date="2018" name="Front. Plant Sci.">
        <title>Red Clover (Trifolium pratense) and Zigzag Clover (T. medium) - A Picture of Genomic Similarities and Differences.</title>
        <authorList>
            <person name="Dluhosova J."/>
            <person name="Istvanek J."/>
            <person name="Nedelnik J."/>
            <person name="Repkova J."/>
        </authorList>
    </citation>
    <scope>NUCLEOTIDE SEQUENCE [LARGE SCALE GENOMIC DNA]</scope>
    <source>
        <strain evidence="2">cv. 10/8</strain>
        <tissue evidence="1">Leaf</tissue>
    </source>
</reference>
<comment type="caution">
    <text evidence="1">The sequence shown here is derived from an EMBL/GenBank/DDBJ whole genome shotgun (WGS) entry which is preliminary data.</text>
</comment>